<evidence type="ECO:0000256" key="1">
    <source>
        <dbReference type="SAM" id="MobiDB-lite"/>
    </source>
</evidence>
<protein>
    <submittedName>
        <fullName evidence="2">Uncharacterized protein</fullName>
    </submittedName>
</protein>
<evidence type="ECO:0000313" key="2">
    <source>
        <dbReference type="EMBL" id="PKA52326.1"/>
    </source>
</evidence>
<feature type="region of interest" description="Disordered" evidence="1">
    <location>
        <begin position="1"/>
        <end position="33"/>
    </location>
</feature>
<dbReference type="Proteomes" id="UP000236161">
    <property type="component" value="Unassembled WGS sequence"/>
</dbReference>
<organism evidence="2 3">
    <name type="scientific">Apostasia shenzhenica</name>
    <dbReference type="NCBI Taxonomy" id="1088818"/>
    <lineage>
        <taxon>Eukaryota</taxon>
        <taxon>Viridiplantae</taxon>
        <taxon>Streptophyta</taxon>
        <taxon>Embryophyta</taxon>
        <taxon>Tracheophyta</taxon>
        <taxon>Spermatophyta</taxon>
        <taxon>Magnoliopsida</taxon>
        <taxon>Liliopsida</taxon>
        <taxon>Asparagales</taxon>
        <taxon>Orchidaceae</taxon>
        <taxon>Apostasioideae</taxon>
        <taxon>Apostasia</taxon>
    </lineage>
</organism>
<evidence type="ECO:0000313" key="3">
    <source>
        <dbReference type="Proteomes" id="UP000236161"/>
    </source>
</evidence>
<gene>
    <name evidence="2" type="ORF">AXF42_Ash010222</name>
</gene>
<feature type="compositionally biased region" description="Basic and acidic residues" evidence="1">
    <location>
        <begin position="12"/>
        <end position="33"/>
    </location>
</feature>
<dbReference type="EMBL" id="KZ452008">
    <property type="protein sequence ID" value="PKA52326.1"/>
    <property type="molecule type" value="Genomic_DNA"/>
</dbReference>
<sequence>MVNGKKIGLGKQKREMRSVRMEQATQREAENKKNELMSSVLNKFSSRLKACLSRTVL</sequence>
<proteinExistence type="predicted"/>
<keyword evidence="3" id="KW-1185">Reference proteome</keyword>
<name>A0A2I0A9W3_9ASPA</name>
<accession>A0A2I0A9W3</accession>
<reference evidence="2 3" key="1">
    <citation type="journal article" date="2017" name="Nature">
        <title>The Apostasia genome and the evolution of orchids.</title>
        <authorList>
            <person name="Zhang G.Q."/>
            <person name="Liu K.W."/>
            <person name="Li Z."/>
            <person name="Lohaus R."/>
            <person name="Hsiao Y.Y."/>
            <person name="Niu S.C."/>
            <person name="Wang J.Y."/>
            <person name="Lin Y.C."/>
            <person name="Xu Q."/>
            <person name="Chen L.J."/>
            <person name="Yoshida K."/>
            <person name="Fujiwara S."/>
            <person name="Wang Z.W."/>
            <person name="Zhang Y.Q."/>
            <person name="Mitsuda N."/>
            <person name="Wang M."/>
            <person name="Liu G.H."/>
            <person name="Pecoraro L."/>
            <person name="Huang H.X."/>
            <person name="Xiao X.J."/>
            <person name="Lin M."/>
            <person name="Wu X.Y."/>
            <person name="Wu W.L."/>
            <person name="Chen Y.Y."/>
            <person name="Chang S.B."/>
            <person name="Sakamoto S."/>
            <person name="Ohme-Takagi M."/>
            <person name="Yagi M."/>
            <person name="Zeng S.J."/>
            <person name="Shen C.Y."/>
            <person name="Yeh C.M."/>
            <person name="Luo Y.B."/>
            <person name="Tsai W.C."/>
            <person name="Van de Peer Y."/>
            <person name="Liu Z.J."/>
        </authorList>
    </citation>
    <scope>NUCLEOTIDE SEQUENCE [LARGE SCALE GENOMIC DNA]</scope>
    <source>
        <strain evidence="3">cv. Shenzhen</strain>
        <tissue evidence="2">Stem</tissue>
    </source>
</reference>
<dbReference type="AlphaFoldDB" id="A0A2I0A9W3"/>